<dbReference type="EMBL" id="DRXS01000032">
    <property type="protein sequence ID" value="HHR40301.1"/>
    <property type="molecule type" value="Genomic_DNA"/>
</dbReference>
<feature type="transmembrane region" description="Helical" evidence="7">
    <location>
        <begin position="117"/>
        <end position="137"/>
    </location>
</feature>
<evidence type="ECO:0000256" key="2">
    <source>
        <dbReference type="ARBA" id="ARBA00022448"/>
    </source>
</evidence>
<comment type="subcellular location">
    <subcellularLocation>
        <location evidence="1 7">Cell membrane</location>
        <topology evidence="1 7">Multi-pass membrane protein</topology>
    </subcellularLocation>
</comment>
<dbReference type="GO" id="GO:0055085">
    <property type="term" value="P:transmembrane transport"/>
    <property type="evidence" value="ECO:0007669"/>
    <property type="project" value="InterPro"/>
</dbReference>
<dbReference type="Pfam" id="PF00528">
    <property type="entry name" value="BPD_transp_1"/>
    <property type="match status" value="1"/>
</dbReference>
<gene>
    <name evidence="9" type="ORF">ENM42_00560</name>
</gene>
<evidence type="ECO:0000259" key="8">
    <source>
        <dbReference type="PROSITE" id="PS50928"/>
    </source>
</evidence>
<evidence type="ECO:0000256" key="5">
    <source>
        <dbReference type="ARBA" id="ARBA00022989"/>
    </source>
</evidence>
<keyword evidence="4 7" id="KW-0812">Transmembrane</keyword>
<dbReference type="InterPro" id="IPR000515">
    <property type="entry name" value="MetI-like"/>
</dbReference>
<comment type="caution">
    <text evidence="9">The sequence shown here is derived from an EMBL/GenBank/DDBJ whole genome shotgun (WGS) entry which is preliminary data.</text>
</comment>
<dbReference type="CDD" id="cd06261">
    <property type="entry name" value="TM_PBP2"/>
    <property type="match status" value="1"/>
</dbReference>
<reference evidence="9" key="1">
    <citation type="journal article" date="2020" name="mSystems">
        <title>Genome- and Community-Level Interaction Insights into Carbon Utilization and Element Cycling Functions of Hydrothermarchaeota in Hydrothermal Sediment.</title>
        <authorList>
            <person name="Zhou Z."/>
            <person name="Liu Y."/>
            <person name="Xu W."/>
            <person name="Pan J."/>
            <person name="Luo Z.H."/>
            <person name="Li M."/>
        </authorList>
    </citation>
    <scope>NUCLEOTIDE SEQUENCE [LARGE SCALE GENOMIC DNA]</scope>
    <source>
        <strain evidence="9">SpSt-1084</strain>
    </source>
</reference>
<organism evidence="9">
    <name type="scientific">Caldiarchaeum subterraneum</name>
    <dbReference type="NCBI Taxonomy" id="311458"/>
    <lineage>
        <taxon>Archaea</taxon>
        <taxon>Nitrososphaerota</taxon>
        <taxon>Candidatus Caldarchaeales</taxon>
        <taxon>Candidatus Caldarchaeaceae</taxon>
        <taxon>Candidatus Caldarchaeum</taxon>
    </lineage>
</organism>
<evidence type="ECO:0000256" key="4">
    <source>
        <dbReference type="ARBA" id="ARBA00022692"/>
    </source>
</evidence>
<name>A0A7C5YES5_CALS0</name>
<feature type="domain" description="ABC transmembrane type-1" evidence="8">
    <location>
        <begin position="78"/>
        <end position="267"/>
    </location>
</feature>
<evidence type="ECO:0000256" key="3">
    <source>
        <dbReference type="ARBA" id="ARBA00022475"/>
    </source>
</evidence>
<evidence type="ECO:0000256" key="7">
    <source>
        <dbReference type="RuleBase" id="RU363032"/>
    </source>
</evidence>
<keyword evidence="2 7" id="KW-0813">Transport</keyword>
<dbReference type="InterPro" id="IPR035906">
    <property type="entry name" value="MetI-like_sf"/>
</dbReference>
<comment type="similarity">
    <text evidence="7">Belongs to the binding-protein-dependent transport system permease family.</text>
</comment>
<evidence type="ECO:0000313" key="9">
    <source>
        <dbReference type="EMBL" id="HHR40301.1"/>
    </source>
</evidence>
<sequence length="282" mass="30858">MANVSVAFLSVLRREKYLLIPVLFLIPVIASAVFAEFIALYNPLRTRVGPPLTPPSPTYLMGTDQAGSDIFSQVIYGSRTAMYVAFTSILLSVILGFAVGFPAGYFRGIIDEVLMRVADVILSIPSFVLIIFLIVLFGSNINIIVMIIALVSWPTLARIIRAQVLSVREREFVLAARALGAGSLRIMFSEMLPNIIIPILPAITLQMSFAILVESGVSFLGLGDQNVISWGRVLWMASRSIYVGVWWGILFPGLFLSISILGLNLLGDGLSKVINPRQIRKG</sequence>
<feature type="transmembrane region" description="Helical" evidence="7">
    <location>
        <begin position="195"/>
        <end position="220"/>
    </location>
</feature>
<dbReference type="InterPro" id="IPR050366">
    <property type="entry name" value="BP-dependent_transpt_permease"/>
</dbReference>
<evidence type="ECO:0000256" key="6">
    <source>
        <dbReference type="ARBA" id="ARBA00023136"/>
    </source>
</evidence>
<proteinExistence type="inferred from homology"/>
<keyword evidence="3" id="KW-1003">Cell membrane</keyword>
<feature type="transmembrane region" description="Helical" evidence="7">
    <location>
        <begin position="81"/>
        <end position="105"/>
    </location>
</feature>
<dbReference type="PANTHER" id="PTHR43386:SF1">
    <property type="entry name" value="D,D-DIPEPTIDE TRANSPORT SYSTEM PERMEASE PROTEIN DDPC-RELATED"/>
    <property type="match status" value="1"/>
</dbReference>
<accession>A0A7C5YES5</accession>
<dbReference type="SUPFAM" id="SSF161098">
    <property type="entry name" value="MetI-like"/>
    <property type="match status" value="1"/>
</dbReference>
<feature type="transmembrane region" description="Helical" evidence="7">
    <location>
        <begin position="17"/>
        <end position="41"/>
    </location>
</feature>
<protein>
    <submittedName>
        <fullName evidence="9">ABC transporter permease</fullName>
    </submittedName>
</protein>
<dbReference type="PROSITE" id="PS50928">
    <property type="entry name" value="ABC_TM1"/>
    <property type="match status" value="1"/>
</dbReference>
<dbReference type="PANTHER" id="PTHR43386">
    <property type="entry name" value="OLIGOPEPTIDE TRANSPORT SYSTEM PERMEASE PROTEIN APPC"/>
    <property type="match status" value="1"/>
</dbReference>
<dbReference type="GO" id="GO:0005886">
    <property type="term" value="C:plasma membrane"/>
    <property type="evidence" value="ECO:0007669"/>
    <property type="project" value="UniProtKB-SubCell"/>
</dbReference>
<dbReference type="Gene3D" id="1.10.3720.10">
    <property type="entry name" value="MetI-like"/>
    <property type="match status" value="1"/>
</dbReference>
<dbReference type="AlphaFoldDB" id="A0A7C5YES5"/>
<keyword evidence="6 7" id="KW-0472">Membrane</keyword>
<feature type="transmembrane region" description="Helical" evidence="7">
    <location>
        <begin position="241"/>
        <end position="263"/>
    </location>
</feature>
<evidence type="ECO:0000256" key="1">
    <source>
        <dbReference type="ARBA" id="ARBA00004651"/>
    </source>
</evidence>
<keyword evidence="5 7" id="KW-1133">Transmembrane helix</keyword>